<dbReference type="EMBL" id="JAELUQ010000005">
    <property type="protein sequence ID" value="KAG7413578.1"/>
    <property type="molecule type" value="Genomic_DNA"/>
</dbReference>
<dbReference type="PANTHER" id="PTHR32268">
    <property type="entry name" value="HOMOSERINE O-ACETYLTRANSFERASE"/>
    <property type="match status" value="1"/>
</dbReference>
<dbReference type="GO" id="GO:0009086">
    <property type="term" value="P:methionine biosynthetic process"/>
    <property type="evidence" value="ECO:0007669"/>
    <property type="project" value="TreeGrafter"/>
</dbReference>
<evidence type="ECO:0000313" key="2">
    <source>
        <dbReference type="Proteomes" id="UP000694050"/>
    </source>
</evidence>
<dbReference type="InterPro" id="IPR008220">
    <property type="entry name" value="HAT_MetX-like"/>
</dbReference>
<name>A0A8J5P2D2_FUSOX</name>
<organism evidence="1 2">
    <name type="scientific">Fusarium oxysporum f. sp. rapae</name>
    <dbReference type="NCBI Taxonomy" id="485398"/>
    <lineage>
        <taxon>Eukaryota</taxon>
        <taxon>Fungi</taxon>
        <taxon>Dikarya</taxon>
        <taxon>Ascomycota</taxon>
        <taxon>Pezizomycotina</taxon>
        <taxon>Sordariomycetes</taxon>
        <taxon>Hypocreomycetidae</taxon>
        <taxon>Hypocreales</taxon>
        <taxon>Nectriaceae</taxon>
        <taxon>Fusarium</taxon>
        <taxon>Fusarium oxysporum species complex</taxon>
    </lineage>
</organism>
<sequence length="103" mass="11877">MLAKSNGTRAPFVVDVQRAERDDGHYDKSGIFMAQSYLRYQEEKFNARFDANCYIHILDKIDSYDIARGRYPGLSDDETMLKVLGQIRQRTLVVRVPSSKSSR</sequence>
<dbReference type="PANTHER" id="PTHR32268:SF11">
    <property type="entry name" value="HOMOSERINE O-ACETYLTRANSFERASE"/>
    <property type="match status" value="1"/>
</dbReference>
<gene>
    <name evidence="1" type="primary">FUB5-1</name>
    <name evidence="1" type="ORF">Forpe1208_v008041</name>
</gene>
<dbReference type="Proteomes" id="UP000694050">
    <property type="component" value="Unassembled WGS sequence"/>
</dbReference>
<evidence type="ECO:0000313" key="1">
    <source>
        <dbReference type="EMBL" id="KAG7413578.1"/>
    </source>
</evidence>
<reference evidence="1" key="1">
    <citation type="submission" date="2021-04" db="EMBL/GenBank/DDBJ databases">
        <title>First draft genome resource for Brassicaceae pathogens Fusarium oxysporum f. sp. raphani and Fusarium oxysporum f. sp. rapae.</title>
        <authorList>
            <person name="Asai S."/>
        </authorList>
    </citation>
    <scope>NUCLEOTIDE SEQUENCE</scope>
    <source>
        <strain evidence="1">Tf1208</strain>
    </source>
</reference>
<dbReference type="AlphaFoldDB" id="A0A8J5P2D2"/>
<accession>A0A8J5P2D2</accession>
<protein>
    <submittedName>
        <fullName evidence="1">Homoserine O-acetyltransferase FUB5</fullName>
    </submittedName>
</protein>
<dbReference type="GO" id="GO:0004414">
    <property type="term" value="F:homoserine O-acetyltransferase activity"/>
    <property type="evidence" value="ECO:0007669"/>
    <property type="project" value="TreeGrafter"/>
</dbReference>
<dbReference type="GO" id="GO:0009092">
    <property type="term" value="P:homoserine metabolic process"/>
    <property type="evidence" value="ECO:0007669"/>
    <property type="project" value="TreeGrafter"/>
</dbReference>
<comment type="caution">
    <text evidence="1">The sequence shown here is derived from an EMBL/GenBank/DDBJ whole genome shotgun (WGS) entry which is preliminary data.</text>
</comment>
<proteinExistence type="predicted"/>